<dbReference type="RefSeq" id="WP_014448356.1">
    <property type="nucleotide sequence ID" value="NC_017094.1"/>
</dbReference>
<dbReference type="STRING" id="1162668.LFE_0133"/>
<dbReference type="AlphaFoldDB" id="I0IKR2"/>
<evidence type="ECO:0000313" key="2">
    <source>
        <dbReference type="Proteomes" id="UP000007382"/>
    </source>
</evidence>
<dbReference type="EMBL" id="AP012342">
    <property type="protein sequence ID" value="BAM05861.1"/>
    <property type="molecule type" value="Genomic_DNA"/>
</dbReference>
<evidence type="ECO:0000313" key="1">
    <source>
        <dbReference type="EMBL" id="BAM05861.1"/>
    </source>
</evidence>
<protein>
    <submittedName>
        <fullName evidence="1">Uncharacterized protein</fullName>
    </submittedName>
</protein>
<proteinExistence type="predicted"/>
<keyword evidence="2" id="KW-1185">Reference proteome</keyword>
<sequence length="278" mass="31703">MGDIDLSNPPELYWHCAIKIGEKSPYAVVNDLSFSQLKKNIIDPWLSGRQFFVSGILVKKEKVSEIRIAYTPYTTEKYVNDYVQKSVQSGFCGSEDPHLIPLGMGTELTNELLSTETSVAPDPSISDTALVLQICQRIQYSARILSNRTRKGKTPFLIEDEYDVQDLLQAVLKAYLKYSVQEDTLPKVASTKSSRADISIENLGILIEVKYVRESGDQRRIFEEYSEDLELYSKWPYLKTIIFLIYNASILRDPEAFEKHSGPQERNGKRFNVKIVLS</sequence>
<reference evidence="1 2" key="1">
    <citation type="journal article" date="2012" name="J. Bacteriol.">
        <title>Complete Genome Sequence of Leptospirillum ferrooxidans Strain C2-3, Isolated from a Fresh Volcanic Ash Deposit on the Island of Miyake, Japan.</title>
        <authorList>
            <person name="Fujimura R."/>
            <person name="Sato Y."/>
            <person name="Nishizawa T."/>
            <person name="Oshima K."/>
            <person name="Kim S.-W."/>
            <person name="Hattori M."/>
            <person name="Kamijo T."/>
            <person name="Ohta H."/>
        </authorList>
    </citation>
    <scope>NUCLEOTIDE SEQUENCE [LARGE SCALE GENOMIC DNA]</scope>
    <source>
        <strain evidence="1 2">C2-3</strain>
    </source>
</reference>
<dbReference type="OrthoDB" id="2678579at2"/>
<reference evidence="2" key="2">
    <citation type="submission" date="2012-03" db="EMBL/GenBank/DDBJ databases">
        <title>The complete genome sequence of the pioneer microbe on fresh volcanic deposit, Leptospirillum ferrooxidans strain C2-3.</title>
        <authorList>
            <person name="Fujimura R."/>
            <person name="Sato Y."/>
            <person name="Nishizawa T."/>
            <person name="Nanba K."/>
            <person name="Oshima K."/>
            <person name="Hattori M."/>
            <person name="Kamijo T."/>
            <person name="Ohta H."/>
        </authorList>
    </citation>
    <scope>NUCLEOTIDE SEQUENCE [LARGE SCALE GENOMIC DNA]</scope>
    <source>
        <strain evidence="2">C2-3</strain>
    </source>
</reference>
<dbReference type="Proteomes" id="UP000007382">
    <property type="component" value="Chromosome"/>
</dbReference>
<dbReference type="PATRIC" id="fig|1162668.3.peg.156"/>
<name>I0IKR2_LEPFC</name>
<dbReference type="HOGENOM" id="CLU_1000386_0_0_0"/>
<dbReference type="Pfam" id="PF18742">
    <property type="entry name" value="DpnII-MboI"/>
    <property type="match status" value="1"/>
</dbReference>
<accession>I0IKR2</accession>
<dbReference type="KEGG" id="lfc:LFE_0133"/>
<gene>
    <name evidence="1" type="ordered locus">LFE_0133</name>
</gene>
<organism evidence="1 2">
    <name type="scientific">Leptospirillum ferrooxidans (strain C2-3)</name>
    <dbReference type="NCBI Taxonomy" id="1162668"/>
    <lineage>
        <taxon>Bacteria</taxon>
        <taxon>Pseudomonadati</taxon>
        <taxon>Nitrospirota</taxon>
        <taxon>Nitrospiria</taxon>
        <taxon>Nitrospirales</taxon>
        <taxon>Nitrospiraceae</taxon>
        <taxon>Leptospirillum</taxon>
    </lineage>
</organism>